<reference evidence="3 4" key="1">
    <citation type="journal article" date="2019" name="Int. J. Syst. Evol. Microbiol.">
        <title>The Global Catalogue of Microorganisms (GCM) 10K type strain sequencing project: providing services to taxonomists for standard genome sequencing and annotation.</title>
        <authorList>
            <consortium name="The Broad Institute Genomics Platform"/>
            <consortium name="The Broad Institute Genome Sequencing Center for Infectious Disease"/>
            <person name="Wu L."/>
            <person name="Ma J."/>
        </authorList>
    </citation>
    <scope>NUCLEOTIDE SEQUENCE [LARGE SCALE GENOMIC DNA]</scope>
    <source>
        <strain evidence="3 4">JCM 1405</strain>
    </source>
</reference>
<evidence type="ECO:0000259" key="2">
    <source>
        <dbReference type="Pfam" id="PF02517"/>
    </source>
</evidence>
<proteinExistence type="predicted"/>
<keyword evidence="4" id="KW-1185">Reference proteome</keyword>
<dbReference type="InterPro" id="IPR003675">
    <property type="entry name" value="Rce1/LyrA-like_dom"/>
</dbReference>
<dbReference type="RefSeq" id="WP_343769490.1">
    <property type="nucleotide sequence ID" value="NZ_BAAACF010000001.1"/>
</dbReference>
<keyword evidence="1" id="KW-0812">Transmembrane</keyword>
<evidence type="ECO:0000256" key="1">
    <source>
        <dbReference type="SAM" id="Phobius"/>
    </source>
</evidence>
<name>A0ABN1J197_9CLOT</name>
<keyword evidence="1" id="KW-1133">Transmembrane helix</keyword>
<feature type="transmembrane region" description="Helical" evidence="1">
    <location>
        <begin position="152"/>
        <end position="170"/>
    </location>
</feature>
<dbReference type="Proteomes" id="UP001500339">
    <property type="component" value="Unassembled WGS sequence"/>
</dbReference>
<dbReference type="PANTHER" id="PTHR35797:SF1">
    <property type="entry name" value="PROTEASE"/>
    <property type="match status" value="1"/>
</dbReference>
<dbReference type="EMBL" id="BAAACF010000001">
    <property type="protein sequence ID" value="GAA0725727.1"/>
    <property type="molecule type" value="Genomic_DNA"/>
</dbReference>
<feature type="transmembrane region" description="Helical" evidence="1">
    <location>
        <begin position="81"/>
        <end position="101"/>
    </location>
</feature>
<sequence length="252" mass="28293">MKKSVKQFLLISFAISYPCFGVIVYSRTAFGDIFNNPFYLCLFILGCLGPFISSFIAHVLNKEELGGIEGFKGKLKIFKSTKAIILIPLFLITHYGFAMLLKSVYKYGDIMDFFRYLPLMVVILGSQEIGWRGIVQPAFEEKKGFGKSSITTGLFWALWFLPLIYIPKFIILPQFYAQFAAYLVGIGILLTTLYKSSGSIMYCVILSSLLFALSPVIILKQSFMLVGIALVDAIVAHKFKDKVFTSAKSIKI</sequence>
<feature type="transmembrane region" description="Helical" evidence="1">
    <location>
        <begin position="37"/>
        <end position="60"/>
    </location>
</feature>
<dbReference type="InterPro" id="IPR042150">
    <property type="entry name" value="MmRce1-like"/>
</dbReference>
<comment type="caution">
    <text evidence="3">The sequence shown here is derived from an EMBL/GenBank/DDBJ whole genome shotgun (WGS) entry which is preliminary data.</text>
</comment>
<keyword evidence="1" id="KW-0472">Membrane</keyword>
<feature type="domain" description="CAAX prenyl protease 2/Lysostaphin resistance protein A-like" evidence="2">
    <location>
        <begin position="114"/>
        <end position="206"/>
    </location>
</feature>
<organism evidence="3 4">
    <name type="scientific">Clostridium malenominatum</name>
    <dbReference type="NCBI Taxonomy" id="1539"/>
    <lineage>
        <taxon>Bacteria</taxon>
        <taxon>Bacillati</taxon>
        <taxon>Bacillota</taxon>
        <taxon>Clostridia</taxon>
        <taxon>Eubacteriales</taxon>
        <taxon>Clostridiaceae</taxon>
        <taxon>Clostridium</taxon>
    </lineage>
</organism>
<accession>A0ABN1J197</accession>
<evidence type="ECO:0000313" key="3">
    <source>
        <dbReference type="EMBL" id="GAA0725727.1"/>
    </source>
</evidence>
<gene>
    <name evidence="3" type="ORF">GCM10008905_21550</name>
</gene>
<evidence type="ECO:0000313" key="4">
    <source>
        <dbReference type="Proteomes" id="UP001500339"/>
    </source>
</evidence>
<feature type="transmembrane region" description="Helical" evidence="1">
    <location>
        <begin position="113"/>
        <end position="131"/>
    </location>
</feature>
<feature type="transmembrane region" description="Helical" evidence="1">
    <location>
        <begin position="176"/>
        <end position="193"/>
    </location>
</feature>
<dbReference type="PANTHER" id="PTHR35797">
    <property type="entry name" value="PROTEASE-RELATED"/>
    <property type="match status" value="1"/>
</dbReference>
<protein>
    <submittedName>
        <fullName evidence="3">Type II CAAX endopeptidase family protein</fullName>
    </submittedName>
</protein>
<dbReference type="Pfam" id="PF02517">
    <property type="entry name" value="Rce1-like"/>
    <property type="match status" value="1"/>
</dbReference>